<proteinExistence type="predicted"/>
<gene>
    <name evidence="2" type="ORF">WN944_029228</name>
</gene>
<dbReference type="Proteomes" id="UP001428341">
    <property type="component" value="Unassembled WGS sequence"/>
</dbReference>
<evidence type="ECO:0000256" key="1">
    <source>
        <dbReference type="SAM" id="MobiDB-lite"/>
    </source>
</evidence>
<sequence>MLITSTRSLSVSFQGEAFSLPISKTKAKATPETRRGTPVRDQPWPGRTQQGNPNCQGGWILVLRVRSSLGMDMGRWLSRGTNILLKMRVDWAWI</sequence>
<organism evidence="2 3">
    <name type="scientific">Citrus x changshan-huyou</name>
    <dbReference type="NCBI Taxonomy" id="2935761"/>
    <lineage>
        <taxon>Eukaryota</taxon>
        <taxon>Viridiplantae</taxon>
        <taxon>Streptophyta</taxon>
        <taxon>Embryophyta</taxon>
        <taxon>Tracheophyta</taxon>
        <taxon>Spermatophyta</taxon>
        <taxon>Magnoliopsida</taxon>
        <taxon>eudicotyledons</taxon>
        <taxon>Gunneridae</taxon>
        <taxon>Pentapetalae</taxon>
        <taxon>rosids</taxon>
        <taxon>malvids</taxon>
        <taxon>Sapindales</taxon>
        <taxon>Rutaceae</taxon>
        <taxon>Aurantioideae</taxon>
        <taxon>Citrus</taxon>
    </lineage>
</organism>
<keyword evidence="3" id="KW-1185">Reference proteome</keyword>
<name>A0AAP0LS57_9ROSI</name>
<dbReference type="EMBL" id="JBCGBO010000025">
    <property type="protein sequence ID" value="KAK9177209.1"/>
    <property type="molecule type" value="Genomic_DNA"/>
</dbReference>
<accession>A0AAP0LS57</accession>
<evidence type="ECO:0000313" key="2">
    <source>
        <dbReference type="EMBL" id="KAK9177209.1"/>
    </source>
</evidence>
<dbReference type="AlphaFoldDB" id="A0AAP0LS57"/>
<feature type="region of interest" description="Disordered" evidence="1">
    <location>
        <begin position="24"/>
        <end position="54"/>
    </location>
</feature>
<evidence type="ECO:0000313" key="3">
    <source>
        <dbReference type="Proteomes" id="UP001428341"/>
    </source>
</evidence>
<protein>
    <submittedName>
        <fullName evidence="2">Uncharacterized protein</fullName>
    </submittedName>
</protein>
<comment type="caution">
    <text evidence="2">The sequence shown here is derived from an EMBL/GenBank/DDBJ whole genome shotgun (WGS) entry which is preliminary data.</text>
</comment>
<reference evidence="2 3" key="1">
    <citation type="submission" date="2024-05" db="EMBL/GenBank/DDBJ databases">
        <title>Haplotype-resolved chromosome-level genome assembly of Huyou (Citrus changshanensis).</title>
        <authorList>
            <person name="Miao C."/>
            <person name="Chen W."/>
            <person name="Wu Y."/>
            <person name="Wang L."/>
            <person name="Zhao S."/>
            <person name="Grierson D."/>
            <person name="Xu C."/>
            <person name="Chen K."/>
        </authorList>
    </citation>
    <scope>NUCLEOTIDE SEQUENCE [LARGE SCALE GENOMIC DNA]</scope>
    <source>
        <strain evidence="2">01-14</strain>
        <tissue evidence="2">Leaf</tissue>
    </source>
</reference>